<comment type="caution">
    <text evidence="2">The sequence shown here is derived from an EMBL/GenBank/DDBJ whole genome shotgun (WGS) entry which is preliminary data.</text>
</comment>
<accession>A0AAD6MUM8</accession>
<dbReference type="Proteomes" id="UP001215712">
    <property type="component" value="Unassembled WGS sequence"/>
</dbReference>
<evidence type="ECO:0000313" key="3">
    <source>
        <dbReference type="Proteomes" id="UP001215712"/>
    </source>
</evidence>
<keyword evidence="1" id="KW-0812">Transmembrane</keyword>
<name>A0AAD6MUM8_9EURO</name>
<organism evidence="2 3">
    <name type="scientific">Penicillium malachiteum</name>
    <dbReference type="NCBI Taxonomy" id="1324776"/>
    <lineage>
        <taxon>Eukaryota</taxon>
        <taxon>Fungi</taxon>
        <taxon>Dikarya</taxon>
        <taxon>Ascomycota</taxon>
        <taxon>Pezizomycotina</taxon>
        <taxon>Eurotiomycetes</taxon>
        <taxon>Eurotiomycetidae</taxon>
        <taxon>Eurotiales</taxon>
        <taxon>Aspergillaceae</taxon>
        <taxon>Penicillium</taxon>
    </lineage>
</organism>
<sequence>MPNTDPNVSKLSTVYQQFSFVLYLRRINTVKSVEAQQRHLLHCESLLPAQLSARCFDFRIAALEAQARLGQHKELWDTRRSLFVSIHEAVYNKTVLPLNLLIGTMDSFWLHGIFDLSIFPIFGYVKLLLDVMRLDVARKALISKFPERILDTILSDIPQSPLVTANPKMMNSKDLTSEITRLANDLDILIDDARSKNPHFWEELALHNPSDVLHDWPSKQEALDLMTARGHEMLLWHVFYWFETPGAIPLLRRKLGL</sequence>
<evidence type="ECO:0000256" key="1">
    <source>
        <dbReference type="SAM" id="Phobius"/>
    </source>
</evidence>
<feature type="transmembrane region" description="Helical" evidence="1">
    <location>
        <begin position="108"/>
        <end position="129"/>
    </location>
</feature>
<keyword evidence="1" id="KW-0472">Membrane</keyword>
<reference evidence="2" key="2">
    <citation type="submission" date="2023-01" db="EMBL/GenBank/DDBJ databases">
        <authorList>
            <person name="Petersen C."/>
        </authorList>
    </citation>
    <scope>NUCLEOTIDE SEQUENCE</scope>
    <source>
        <strain evidence="2">IBT 17514</strain>
    </source>
</reference>
<reference evidence="2" key="1">
    <citation type="journal article" date="2023" name="IMA Fungus">
        <title>Comparative genomic study of the Penicillium genus elucidates a diverse pangenome and 15 lateral gene transfer events.</title>
        <authorList>
            <person name="Petersen C."/>
            <person name="Sorensen T."/>
            <person name="Nielsen M.R."/>
            <person name="Sondergaard T.E."/>
            <person name="Sorensen J.L."/>
            <person name="Fitzpatrick D.A."/>
            <person name="Frisvad J.C."/>
            <person name="Nielsen K.L."/>
        </authorList>
    </citation>
    <scope>NUCLEOTIDE SEQUENCE</scope>
    <source>
        <strain evidence="2">IBT 17514</strain>
    </source>
</reference>
<dbReference type="AlphaFoldDB" id="A0AAD6MUM8"/>
<protein>
    <submittedName>
        <fullName evidence="2">Uncharacterized protein</fullName>
    </submittedName>
</protein>
<keyword evidence="1" id="KW-1133">Transmembrane helix</keyword>
<evidence type="ECO:0000313" key="2">
    <source>
        <dbReference type="EMBL" id="KAJ5719693.1"/>
    </source>
</evidence>
<keyword evidence="3" id="KW-1185">Reference proteome</keyword>
<gene>
    <name evidence="2" type="ORF">N7493_007271</name>
</gene>
<dbReference type="EMBL" id="JAQJAN010000010">
    <property type="protein sequence ID" value="KAJ5719693.1"/>
    <property type="molecule type" value="Genomic_DNA"/>
</dbReference>
<proteinExistence type="predicted"/>